<evidence type="ECO:0000256" key="5">
    <source>
        <dbReference type="ARBA" id="ARBA00022692"/>
    </source>
</evidence>
<keyword evidence="7" id="KW-0573">Peptidoglycan synthesis</keyword>
<comment type="function">
    <text evidence="17">Peptidoglycan polymerase that is essential for cell division.</text>
</comment>
<feature type="transmembrane region" description="Helical" evidence="18">
    <location>
        <begin position="60"/>
        <end position="85"/>
    </location>
</feature>
<dbReference type="RefSeq" id="WP_171105857.1">
    <property type="nucleotide sequence ID" value="NZ_BMPT01000020.1"/>
</dbReference>
<feature type="transmembrane region" description="Helical" evidence="18">
    <location>
        <begin position="91"/>
        <end position="112"/>
    </location>
</feature>
<keyword evidence="3" id="KW-0328">Glycosyltransferase</keyword>
<comment type="catalytic activity">
    <reaction evidence="16">
        <text>[GlcNAc-(1-&gt;4)-Mur2Ac(oyl-L-Ala-gamma-D-Glu-L-Lys-D-Ala-D-Ala)](n)-di-trans,octa-cis-undecaprenyl diphosphate + beta-D-GlcNAc-(1-&gt;4)-Mur2Ac(oyl-L-Ala-gamma-D-Glu-L-Lys-D-Ala-D-Ala)-di-trans,octa-cis-undecaprenyl diphosphate = [GlcNAc-(1-&gt;4)-Mur2Ac(oyl-L-Ala-gamma-D-Glu-L-Lys-D-Ala-D-Ala)](n+1)-di-trans,octa-cis-undecaprenyl diphosphate + di-trans,octa-cis-undecaprenyl diphosphate + H(+)</text>
        <dbReference type="Rhea" id="RHEA:23708"/>
        <dbReference type="Rhea" id="RHEA-COMP:9602"/>
        <dbReference type="Rhea" id="RHEA-COMP:9603"/>
        <dbReference type="ChEBI" id="CHEBI:15378"/>
        <dbReference type="ChEBI" id="CHEBI:58405"/>
        <dbReference type="ChEBI" id="CHEBI:60033"/>
        <dbReference type="ChEBI" id="CHEBI:78435"/>
        <dbReference type="EC" id="2.4.99.28"/>
    </reaction>
</comment>
<keyword evidence="20" id="KW-1185">Reference proteome</keyword>
<dbReference type="GO" id="GO:0051301">
    <property type="term" value="P:cell division"/>
    <property type="evidence" value="ECO:0007669"/>
    <property type="project" value="UniProtKB-KW"/>
</dbReference>
<dbReference type="Proteomes" id="UP000655589">
    <property type="component" value="Unassembled WGS sequence"/>
</dbReference>
<evidence type="ECO:0000256" key="18">
    <source>
        <dbReference type="SAM" id="Phobius"/>
    </source>
</evidence>
<evidence type="ECO:0000256" key="13">
    <source>
        <dbReference type="ARBA" id="ARBA00041185"/>
    </source>
</evidence>
<evidence type="ECO:0000313" key="19">
    <source>
        <dbReference type="EMBL" id="GGM39279.1"/>
    </source>
</evidence>
<dbReference type="GO" id="GO:0015648">
    <property type="term" value="F:lipid-linked peptidoglycan transporter activity"/>
    <property type="evidence" value="ECO:0007669"/>
    <property type="project" value="TreeGrafter"/>
</dbReference>
<evidence type="ECO:0000256" key="10">
    <source>
        <dbReference type="ARBA" id="ARBA00032370"/>
    </source>
</evidence>
<evidence type="ECO:0000256" key="4">
    <source>
        <dbReference type="ARBA" id="ARBA00022679"/>
    </source>
</evidence>
<reference evidence="19" key="1">
    <citation type="journal article" date="2014" name="Int. J. Syst. Evol. Microbiol.">
        <title>Complete genome sequence of Corynebacterium casei LMG S-19264T (=DSM 44701T), isolated from a smear-ripened cheese.</title>
        <authorList>
            <consortium name="US DOE Joint Genome Institute (JGI-PGF)"/>
            <person name="Walter F."/>
            <person name="Albersmeier A."/>
            <person name="Kalinowski J."/>
            <person name="Ruckert C."/>
        </authorList>
    </citation>
    <scope>NUCLEOTIDE SEQUENCE</scope>
    <source>
        <strain evidence="19">JCM 3051</strain>
    </source>
</reference>
<dbReference type="InterPro" id="IPR018365">
    <property type="entry name" value="Cell_cycle_FtsW-rel_CS"/>
</dbReference>
<evidence type="ECO:0000256" key="2">
    <source>
        <dbReference type="ARBA" id="ARBA00004752"/>
    </source>
</evidence>
<dbReference type="Pfam" id="PF01098">
    <property type="entry name" value="FTSW_RODA_SPOVE"/>
    <property type="match status" value="1"/>
</dbReference>
<comment type="pathway">
    <text evidence="2">Cell wall biogenesis; peptidoglycan biosynthesis.</text>
</comment>
<evidence type="ECO:0000313" key="20">
    <source>
        <dbReference type="Proteomes" id="UP000655589"/>
    </source>
</evidence>
<dbReference type="PANTHER" id="PTHR30474:SF2">
    <property type="entry name" value="PEPTIDOGLYCAN GLYCOSYLTRANSFERASE FTSW-RELATED"/>
    <property type="match status" value="1"/>
</dbReference>
<keyword evidence="9 18" id="KW-0472">Membrane</keyword>
<feature type="transmembrane region" description="Helical" evidence="18">
    <location>
        <begin position="202"/>
        <end position="220"/>
    </location>
</feature>
<evidence type="ECO:0000256" key="11">
    <source>
        <dbReference type="ARBA" id="ARBA00033270"/>
    </source>
</evidence>
<evidence type="ECO:0000256" key="12">
    <source>
        <dbReference type="ARBA" id="ARBA00038053"/>
    </source>
</evidence>
<keyword evidence="5 18" id="KW-0812">Transmembrane</keyword>
<evidence type="ECO:0000256" key="1">
    <source>
        <dbReference type="ARBA" id="ARBA00004141"/>
    </source>
</evidence>
<gene>
    <name evidence="19" type="ORF">GCM10010102_38650</name>
</gene>
<keyword evidence="19" id="KW-0131">Cell cycle</keyword>
<name>A0A8H9GM75_9MICO</name>
<evidence type="ECO:0000256" key="16">
    <source>
        <dbReference type="ARBA" id="ARBA00049902"/>
    </source>
</evidence>
<comment type="similarity">
    <text evidence="12">Belongs to the SEDS family. FtsW subfamily.</text>
</comment>
<organism evidence="19 20">
    <name type="scientific">Promicromonospora citrea</name>
    <dbReference type="NCBI Taxonomy" id="43677"/>
    <lineage>
        <taxon>Bacteria</taxon>
        <taxon>Bacillati</taxon>
        <taxon>Actinomycetota</taxon>
        <taxon>Actinomycetes</taxon>
        <taxon>Micrococcales</taxon>
        <taxon>Promicromonosporaceae</taxon>
        <taxon>Promicromonospora</taxon>
    </lineage>
</organism>
<dbReference type="GO" id="GO:0009252">
    <property type="term" value="P:peptidoglycan biosynthetic process"/>
    <property type="evidence" value="ECO:0007669"/>
    <property type="project" value="UniProtKB-KW"/>
</dbReference>
<feature type="transmembrane region" description="Helical" evidence="18">
    <location>
        <begin position="321"/>
        <end position="351"/>
    </location>
</feature>
<dbReference type="GO" id="GO:0032153">
    <property type="term" value="C:cell division site"/>
    <property type="evidence" value="ECO:0007669"/>
    <property type="project" value="TreeGrafter"/>
</dbReference>
<keyword evidence="6" id="KW-0133">Cell shape</keyword>
<proteinExistence type="inferred from homology"/>
<dbReference type="AlphaFoldDB" id="A0A8H9GM75"/>
<evidence type="ECO:0000256" key="6">
    <source>
        <dbReference type="ARBA" id="ARBA00022960"/>
    </source>
</evidence>
<dbReference type="PROSITE" id="PS00428">
    <property type="entry name" value="FTSW_RODA_SPOVE"/>
    <property type="match status" value="1"/>
</dbReference>
<feature type="transmembrane region" description="Helical" evidence="18">
    <location>
        <begin position="26"/>
        <end position="48"/>
    </location>
</feature>
<evidence type="ECO:0000256" key="8">
    <source>
        <dbReference type="ARBA" id="ARBA00022989"/>
    </source>
</evidence>
<evidence type="ECO:0000256" key="7">
    <source>
        <dbReference type="ARBA" id="ARBA00022984"/>
    </source>
</evidence>
<keyword evidence="4" id="KW-0808">Transferase</keyword>
<evidence type="ECO:0000256" key="3">
    <source>
        <dbReference type="ARBA" id="ARBA00022676"/>
    </source>
</evidence>
<keyword evidence="19" id="KW-0132">Cell division</keyword>
<sequence>MATTGTSRRAPEQSWLGQWNSNVTSYYLLVGATGLLTVIGLIMVLSSSTVTSIAEGDSPYAAFLVQAQYALMGLPVLLVAAHLPVRWYKRLALPALLVALALLVAVIFLGSVRNGQQNWLVLGPITFQPSELAKLALAVWLGTVLGRKQALLGSWSHAIMPAVPGAVAVLGLVLGGGDLGTALVMALLVAGAFLVAGVPWSLLGLGSALAAFVVGYVFIIQQDSGDRLQRIIATYGAECDEASECYQSLHGLFGLGTGGLWGVGLGGSREKWNYLPEAHNDFIFAVIGEELGLFGTVLVLALFAVLGLATSRVIRRHPDPFVKVTTAAVACWIVGQAFVNIGVVIGLLPVIGVPLPLVSAGGSALITTMGALGMLISFARTEPGAAKALAARGSVVRKSLAVLGGAVRRR</sequence>
<evidence type="ECO:0000256" key="15">
    <source>
        <dbReference type="ARBA" id="ARBA00044770"/>
    </source>
</evidence>
<comment type="caution">
    <text evidence="19">The sequence shown here is derived from an EMBL/GenBank/DDBJ whole genome shotgun (WGS) entry which is preliminary data.</text>
</comment>
<dbReference type="PANTHER" id="PTHR30474">
    <property type="entry name" value="CELL CYCLE PROTEIN"/>
    <property type="match status" value="1"/>
</dbReference>
<feature type="transmembrane region" description="Helical" evidence="18">
    <location>
        <begin position="282"/>
        <end position="309"/>
    </location>
</feature>
<evidence type="ECO:0000256" key="17">
    <source>
        <dbReference type="ARBA" id="ARBA00049966"/>
    </source>
</evidence>
<evidence type="ECO:0000256" key="9">
    <source>
        <dbReference type="ARBA" id="ARBA00023136"/>
    </source>
</evidence>
<comment type="subcellular location">
    <subcellularLocation>
        <location evidence="1">Membrane</location>
        <topology evidence="1">Multi-pass membrane protein</topology>
    </subcellularLocation>
</comment>
<evidence type="ECO:0000256" key="14">
    <source>
        <dbReference type="ARBA" id="ARBA00041418"/>
    </source>
</evidence>
<feature type="transmembrane region" description="Helical" evidence="18">
    <location>
        <begin position="162"/>
        <end position="195"/>
    </location>
</feature>
<dbReference type="InterPro" id="IPR001182">
    <property type="entry name" value="FtsW/RodA"/>
</dbReference>
<reference evidence="19" key="2">
    <citation type="submission" date="2020-09" db="EMBL/GenBank/DDBJ databases">
        <authorList>
            <person name="Sun Q."/>
            <person name="Ohkuma M."/>
        </authorList>
    </citation>
    <scope>NUCLEOTIDE SEQUENCE</scope>
    <source>
        <strain evidence="19">JCM 3051</strain>
    </source>
</reference>
<feature type="transmembrane region" description="Helical" evidence="18">
    <location>
        <begin position="357"/>
        <end position="379"/>
    </location>
</feature>
<dbReference type="GO" id="GO:0005886">
    <property type="term" value="C:plasma membrane"/>
    <property type="evidence" value="ECO:0007669"/>
    <property type="project" value="TreeGrafter"/>
</dbReference>
<accession>A0A8H9GM75</accession>
<dbReference type="EMBL" id="BMPT01000020">
    <property type="protein sequence ID" value="GGM39279.1"/>
    <property type="molecule type" value="Genomic_DNA"/>
</dbReference>
<dbReference type="GO" id="GO:0008955">
    <property type="term" value="F:peptidoglycan glycosyltransferase activity"/>
    <property type="evidence" value="ECO:0007669"/>
    <property type="project" value="UniProtKB-EC"/>
</dbReference>
<dbReference type="EC" id="2.4.99.28" evidence="15"/>
<protein>
    <recommendedName>
        <fullName evidence="13">Probable peptidoglycan glycosyltransferase FtsW</fullName>
        <ecNumber evidence="15">2.4.99.28</ecNumber>
    </recommendedName>
    <alternativeName>
        <fullName evidence="14">Cell division protein FtsW</fullName>
    </alternativeName>
    <alternativeName>
        <fullName evidence="11">Cell wall polymerase</fullName>
    </alternativeName>
    <alternativeName>
        <fullName evidence="10">Peptidoglycan polymerase</fullName>
    </alternativeName>
</protein>
<keyword evidence="8 18" id="KW-1133">Transmembrane helix</keyword>
<dbReference type="GO" id="GO:0008360">
    <property type="term" value="P:regulation of cell shape"/>
    <property type="evidence" value="ECO:0007669"/>
    <property type="project" value="UniProtKB-KW"/>
</dbReference>